<dbReference type="InterPro" id="IPR022134">
    <property type="entry name" value="DUF3667"/>
</dbReference>
<evidence type="ECO:0008006" key="4">
    <source>
        <dbReference type="Google" id="ProtNLM"/>
    </source>
</evidence>
<gene>
    <name evidence="2" type="ORF">GCM10022257_18900</name>
</gene>
<dbReference type="EMBL" id="BAABAV010000002">
    <property type="protein sequence ID" value="GAA4269789.1"/>
    <property type="molecule type" value="Genomic_DNA"/>
</dbReference>
<feature type="transmembrane region" description="Helical" evidence="1">
    <location>
        <begin position="159"/>
        <end position="181"/>
    </location>
</feature>
<sequence>MICKNCDFEFKGKYCSNCSQSAKANFRLTFKSIIGDFLDTVFNLDKGFIYTFWNLLKQPGFVTRSFINGKRKNFTNPTKYIILATAIQALGEYLFMFEEQGVPFTKFFFLSSELNENMHLWNETMTLNYPILFGIINLIVWPIPLYFLFKKLKNNIPELIAAMMYFYGTIVILIQVMSLIHAPTTGKNLPIELVSLLGTVYMLYALLSFYKRGSISWRIPRIIIAMLFLIVYRMFILPFALAYFFPLASS</sequence>
<keyword evidence="1" id="KW-0812">Transmembrane</keyword>
<feature type="transmembrane region" description="Helical" evidence="1">
    <location>
        <begin position="193"/>
        <end position="210"/>
    </location>
</feature>
<feature type="transmembrane region" description="Helical" evidence="1">
    <location>
        <begin position="127"/>
        <end position="147"/>
    </location>
</feature>
<evidence type="ECO:0000313" key="3">
    <source>
        <dbReference type="Proteomes" id="UP001500027"/>
    </source>
</evidence>
<proteinExistence type="predicted"/>
<keyword evidence="1" id="KW-1133">Transmembrane helix</keyword>
<feature type="transmembrane region" description="Helical" evidence="1">
    <location>
        <begin position="222"/>
        <end position="245"/>
    </location>
</feature>
<organism evidence="2 3">
    <name type="scientific">Hyunsoonleella aestuarii</name>
    <dbReference type="NCBI Taxonomy" id="912802"/>
    <lineage>
        <taxon>Bacteria</taxon>
        <taxon>Pseudomonadati</taxon>
        <taxon>Bacteroidota</taxon>
        <taxon>Flavobacteriia</taxon>
        <taxon>Flavobacteriales</taxon>
        <taxon>Flavobacteriaceae</taxon>
    </lineage>
</organism>
<feature type="transmembrane region" description="Helical" evidence="1">
    <location>
        <begin position="80"/>
        <end position="97"/>
    </location>
</feature>
<name>A0ABP8ECL9_9FLAO</name>
<dbReference type="Pfam" id="PF12412">
    <property type="entry name" value="DUF3667"/>
    <property type="match status" value="1"/>
</dbReference>
<dbReference type="Proteomes" id="UP001500027">
    <property type="component" value="Unassembled WGS sequence"/>
</dbReference>
<evidence type="ECO:0000256" key="1">
    <source>
        <dbReference type="SAM" id="Phobius"/>
    </source>
</evidence>
<keyword evidence="3" id="KW-1185">Reference proteome</keyword>
<comment type="caution">
    <text evidence="2">The sequence shown here is derived from an EMBL/GenBank/DDBJ whole genome shotgun (WGS) entry which is preliminary data.</text>
</comment>
<reference evidence="3" key="1">
    <citation type="journal article" date="2019" name="Int. J. Syst. Evol. Microbiol.">
        <title>The Global Catalogue of Microorganisms (GCM) 10K type strain sequencing project: providing services to taxonomists for standard genome sequencing and annotation.</title>
        <authorList>
            <consortium name="The Broad Institute Genomics Platform"/>
            <consortium name="The Broad Institute Genome Sequencing Center for Infectious Disease"/>
            <person name="Wu L."/>
            <person name="Ma J."/>
        </authorList>
    </citation>
    <scope>NUCLEOTIDE SEQUENCE [LARGE SCALE GENOMIC DNA]</scope>
    <source>
        <strain evidence="3">JCM 17452</strain>
    </source>
</reference>
<accession>A0ABP8ECL9</accession>
<evidence type="ECO:0000313" key="2">
    <source>
        <dbReference type="EMBL" id="GAA4269789.1"/>
    </source>
</evidence>
<protein>
    <recommendedName>
        <fullName evidence="4">DUF3667 domain-containing protein</fullName>
    </recommendedName>
</protein>
<dbReference type="RefSeq" id="WP_139002177.1">
    <property type="nucleotide sequence ID" value="NZ_BAABAV010000002.1"/>
</dbReference>
<keyword evidence="1" id="KW-0472">Membrane</keyword>